<dbReference type="WBParaSite" id="TMUE_0000000738.1">
    <property type="protein sequence ID" value="TMUE_0000000738.1"/>
    <property type="gene ID" value="WBGene00296662"/>
</dbReference>
<reference evidence="2" key="1">
    <citation type="submission" date="2013-11" db="EMBL/GenBank/DDBJ databases">
        <authorList>
            <person name="Aslett M."/>
        </authorList>
    </citation>
    <scope>NUCLEOTIDE SEQUENCE [LARGE SCALE GENOMIC DNA]</scope>
    <source>
        <strain evidence="2">Edinburgh</strain>
    </source>
</reference>
<evidence type="ECO:0000256" key="1">
    <source>
        <dbReference type="SAM" id="SignalP"/>
    </source>
</evidence>
<keyword evidence="2" id="KW-1185">Reference proteome</keyword>
<proteinExistence type="predicted"/>
<reference evidence="3 4" key="3">
    <citation type="submission" date="2019-12" db="UniProtKB">
        <authorList>
            <consortium name="WormBaseParasite"/>
        </authorList>
    </citation>
    <scope>IDENTIFICATION</scope>
</reference>
<evidence type="ECO:0000313" key="3">
    <source>
        <dbReference type="WBParaSite" id="TMUE_0000000738.1"/>
    </source>
</evidence>
<dbReference type="Proteomes" id="UP000046395">
    <property type="component" value="Unassembled WGS sequence"/>
</dbReference>
<feature type="signal peptide" evidence="1">
    <location>
        <begin position="1"/>
        <end position="16"/>
    </location>
</feature>
<protein>
    <submittedName>
        <fullName evidence="3 4">Uncharacterized protein</fullName>
    </submittedName>
</protein>
<reference evidence="2" key="2">
    <citation type="submission" date="2014-03" db="EMBL/GenBank/DDBJ databases">
        <title>The whipworm genome and dual-species transcriptomics of an intimate host-pathogen interaction.</title>
        <authorList>
            <person name="Foth B.J."/>
            <person name="Tsai I.J."/>
            <person name="Reid A.J."/>
            <person name="Bancroft A.J."/>
            <person name="Nichol S."/>
            <person name="Tracey A."/>
            <person name="Holroyd N."/>
            <person name="Cotton J.A."/>
            <person name="Stanley E.J."/>
            <person name="Zarowiecki M."/>
            <person name="Liu J.Z."/>
            <person name="Huckvale T."/>
            <person name="Cooper P.J."/>
            <person name="Grencis R.K."/>
            <person name="Berriman M."/>
        </authorList>
    </citation>
    <scope>NUCLEOTIDE SEQUENCE [LARGE SCALE GENOMIC DNA]</scope>
    <source>
        <strain evidence="2">Edinburgh</strain>
    </source>
</reference>
<dbReference type="AlphaFoldDB" id="A0A5S6Q0J4"/>
<accession>A0A5S6Q0J4</accession>
<evidence type="ECO:0000313" key="2">
    <source>
        <dbReference type="Proteomes" id="UP000046395"/>
    </source>
</evidence>
<keyword evidence="1" id="KW-0732">Signal</keyword>
<name>A0A5S6Q0J4_TRIMR</name>
<sequence length="358" mass="39198">MQLLVALSLLIPLCLGDLYFIVENAKVFQCAGGSGGLDIQEKDIRVTDMRGRDLHYISAPGDFVINFGKITVNRKLQNIAGELGVQLQVPIGSGGPFNIKWDIPYSAVPQKKLIGGFTCDENAGFVRTDRNVCRYCDLCKSTAKVERELSSGRKILPQVGGGEQMFSTMCAEISPNTYSLTRTVSLPSKQELEQMVNEKYQGMDSGLRSKFKIGSGKFQVYMNLKSSPTPPPEPNAFYSGIKGCQCCVEGGRGLFCRGCKEKCKTQYAEQCLGPGTQTVACYTVEFNFKATENYGDVQKFLRDHNFQESGPSQPGNRGDVGGAGQQACINAISSPTYKRYCQTRWNPAFCCNLCPGAC</sequence>
<dbReference type="WBParaSite" id="TMUE_3000011550.1">
    <property type="protein sequence ID" value="TMUE_3000011550.1"/>
    <property type="gene ID" value="WBGene00294942"/>
</dbReference>
<organism evidence="2 3">
    <name type="scientific">Trichuris muris</name>
    <name type="common">Mouse whipworm</name>
    <dbReference type="NCBI Taxonomy" id="70415"/>
    <lineage>
        <taxon>Eukaryota</taxon>
        <taxon>Metazoa</taxon>
        <taxon>Ecdysozoa</taxon>
        <taxon>Nematoda</taxon>
        <taxon>Enoplea</taxon>
        <taxon>Dorylaimia</taxon>
        <taxon>Trichinellida</taxon>
        <taxon>Trichuridae</taxon>
        <taxon>Trichuris</taxon>
    </lineage>
</organism>
<feature type="chain" id="PRO_5044624234" evidence="1">
    <location>
        <begin position="17"/>
        <end position="358"/>
    </location>
</feature>
<evidence type="ECO:0000313" key="4">
    <source>
        <dbReference type="WBParaSite" id="TMUE_3000011550.1"/>
    </source>
</evidence>